<sequence>MGRYIGPVCRLCRREGVKLYLKGAKCYTDKCPVSRRPHPPGQHGTARKKQSEYGLQLREKQKVRRFYGVLERQFRRYFELAARKKGVTGEVLLQTLERRLDNVVYRMGLAGSRKEARQIVRHGHIEVNGQKVDIPSYLVRPGDVIAVREGSRDHGRLKELAEAGGAHTVPAWLEVDLPNMRGTVLRLPTRDEIDLPVQEHLVVELYSR</sequence>
<evidence type="ECO:0000313" key="16">
    <source>
        <dbReference type="Proteomes" id="UP001163687"/>
    </source>
</evidence>
<dbReference type="PANTHER" id="PTHR11831">
    <property type="entry name" value="30S 40S RIBOSOMAL PROTEIN"/>
    <property type="match status" value="1"/>
</dbReference>
<dbReference type="SMART" id="SM01390">
    <property type="entry name" value="Ribosomal_S4"/>
    <property type="match status" value="1"/>
</dbReference>
<evidence type="ECO:0000313" key="15">
    <source>
        <dbReference type="EMBL" id="BDG62248.1"/>
    </source>
</evidence>
<organism evidence="15 16">
    <name type="scientific">Caldinitratiruptor microaerophilus</name>
    <dbReference type="NCBI Taxonomy" id="671077"/>
    <lineage>
        <taxon>Bacteria</taxon>
        <taxon>Bacillati</taxon>
        <taxon>Bacillota</taxon>
        <taxon>Clostridia</taxon>
        <taxon>Eubacteriales</taxon>
        <taxon>Symbiobacteriaceae</taxon>
        <taxon>Caldinitratiruptor</taxon>
    </lineage>
</organism>
<accession>A0AA35CP87</accession>
<keyword evidence="7 10" id="KW-0687">Ribonucleoprotein</keyword>
<evidence type="ECO:0000256" key="5">
    <source>
        <dbReference type="ARBA" id="ARBA00022884"/>
    </source>
</evidence>
<dbReference type="GO" id="GO:0042274">
    <property type="term" value="P:ribosomal small subunit biogenesis"/>
    <property type="evidence" value="ECO:0007669"/>
    <property type="project" value="TreeGrafter"/>
</dbReference>
<feature type="domain" description="Small ribosomal subunit protein uS4 N-terminal" evidence="14">
    <location>
        <begin position="3"/>
        <end position="97"/>
    </location>
</feature>
<dbReference type="InterPro" id="IPR036986">
    <property type="entry name" value="S4_RNA-bd_sf"/>
</dbReference>
<dbReference type="GO" id="GO:0006412">
    <property type="term" value="P:translation"/>
    <property type="evidence" value="ECO:0007669"/>
    <property type="project" value="UniProtKB-UniRule"/>
</dbReference>
<comment type="subunit">
    <text evidence="8 10">Part of the 30S ribosomal subunit. Contacts protein S5. The interaction surface between S4 and S5 is involved in control of translational fidelity.</text>
</comment>
<protein>
    <recommendedName>
        <fullName evidence="9 10">Small ribosomal subunit protein uS4</fullName>
    </recommendedName>
</protein>
<dbReference type="InterPro" id="IPR002942">
    <property type="entry name" value="S4_RNA-bd"/>
</dbReference>
<dbReference type="RefSeq" id="WP_264842842.1">
    <property type="nucleotide sequence ID" value="NZ_AP025628.1"/>
</dbReference>
<comment type="function">
    <text evidence="2 10">One of the primary rRNA binding proteins, it binds directly to 16S rRNA where it nucleates assembly of the body of the 30S subunit.</text>
</comment>
<dbReference type="FunFam" id="1.10.1050.10:FF:000001">
    <property type="entry name" value="30S ribosomal protein S4"/>
    <property type="match status" value="1"/>
</dbReference>
<gene>
    <name evidence="10 15" type="primary">rpsD</name>
    <name evidence="15" type="ORF">caldi_33380</name>
</gene>
<dbReference type="AlphaFoldDB" id="A0AA35CP87"/>
<comment type="similarity">
    <text evidence="3 10 11">Belongs to the universal ribosomal protein uS4 family.</text>
</comment>
<dbReference type="FunFam" id="3.10.290.10:FF:000001">
    <property type="entry name" value="30S ribosomal protein S4"/>
    <property type="match status" value="1"/>
</dbReference>
<dbReference type="GO" id="GO:0019843">
    <property type="term" value="F:rRNA binding"/>
    <property type="evidence" value="ECO:0007669"/>
    <property type="project" value="UniProtKB-UniRule"/>
</dbReference>
<evidence type="ECO:0000256" key="2">
    <source>
        <dbReference type="ARBA" id="ARBA00003866"/>
    </source>
</evidence>
<dbReference type="SMART" id="SM00363">
    <property type="entry name" value="S4"/>
    <property type="match status" value="1"/>
</dbReference>
<reference evidence="15" key="1">
    <citation type="submission" date="2022-03" db="EMBL/GenBank/DDBJ databases">
        <title>Complete genome sequence of Caldinitratiruptor microaerophilus.</title>
        <authorList>
            <person name="Mukaiyama R."/>
            <person name="Nishiyama T."/>
            <person name="Ueda K."/>
        </authorList>
    </citation>
    <scope>NUCLEOTIDE SEQUENCE</scope>
    <source>
        <strain evidence="15">JCM 16183</strain>
    </source>
</reference>
<evidence type="ECO:0000259" key="13">
    <source>
        <dbReference type="SMART" id="SM00363"/>
    </source>
</evidence>
<keyword evidence="4 10" id="KW-0699">rRNA-binding</keyword>
<dbReference type="Gene3D" id="3.10.290.10">
    <property type="entry name" value="RNA-binding S4 domain"/>
    <property type="match status" value="1"/>
</dbReference>
<evidence type="ECO:0000256" key="4">
    <source>
        <dbReference type="ARBA" id="ARBA00022730"/>
    </source>
</evidence>
<dbReference type="Pfam" id="PF01479">
    <property type="entry name" value="S4"/>
    <property type="match status" value="1"/>
</dbReference>
<name>A0AA35CP87_9FIRM</name>
<evidence type="ECO:0000256" key="11">
    <source>
        <dbReference type="RuleBase" id="RU003699"/>
    </source>
</evidence>
<evidence type="ECO:0000259" key="14">
    <source>
        <dbReference type="SMART" id="SM01390"/>
    </source>
</evidence>
<keyword evidence="16" id="KW-1185">Reference proteome</keyword>
<feature type="domain" description="RNA-binding S4" evidence="13">
    <location>
        <begin position="98"/>
        <end position="165"/>
    </location>
</feature>
<dbReference type="Proteomes" id="UP001163687">
    <property type="component" value="Chromosome"/>
</dbReference>
<dbReference type="InterPro" id="IPR001912">
    <property type="entry name" value="Ribosomal_uS4_N"/>
</dbReference>
<dbReference type="InterPro" id="IPR018079">
    <property type="entry name" value="Ribosomal_uS4_CS"/>
</dbReference>
<evidence type="ECO:0000256" key="9">
    <source>
        <dbReference type="ARBA" id="ARBA00035254"/>
    </source>
</evidence>
<dbReference type="NCBIfam" id="NF003717">
    <property type="entry name" value="PRK05327.1"/>
    <property type="match status" value="1"/>
</dbReference>
<dbReference type="EMBL" id="AP025628">
    <property type="protein sequence ID" value="BDG62248.1"/>
    <property type="molecule type" value="Genomic_DNA"/>
</dbReference>
<dbReference type="PROSITE" id="PS50889">
    <property type="entry name" value="S4"/>
    <property type="match status" value="1"/>
</dbReference>
<evidence type="ECO:0000256" key="12">
    <source>
        <dbReference type="SAM" id="MobiDB-lite"/>
    </source>
</evidence>
<dbReference type="NCBIfam" id="TIGR01017">
    <property type="entry name" value="rpsD_bact"/>
    <property type="match status" value="1"/>
</dbReference>
<dbReference type="KEGG" id="cmic:caldi_33380"/>
<keyword evidence="5 10" id="KW-0694">RNA-binding</keyword>
<evidence type="ECO:0000256" key="6">
    <source>
        <dbReference type="ARBA" id="ARBA00022980"/>
    </source>
</evidence>
<feature type="region of interest" description="Disordered" evidence="12">
    <location>
        <begin position="32"/>
        <end position="53"/>
    </location>
</feature>
<evidence type="ECO:0000256" key="1">
    <source>
        <dbReference type="ARBA" id="ARBA00003004"/>
    </source>
</evidence>
<dbReference type="PROSITE" id="PS00632">
    <property type="entry name" value="RIBOSOMAL_S4"/>
    <property type="match status" value="1"/>
</dbReference>
<dbReference type="Pfam" id="PF00163">
    <property type="entry name" value="Ribosomal_S4"/>
    <property type="match status" value="1"/>
</dbReference>
<evidence type="ECO:0000256" key="3">
    <source>
        <dbReference type="ARBA" id="ARBA00007465"/>
    </source>
</evidence>
<dbReference type="HAMAP" id="MF_01306_B">
    <property type="entry name" value="Ribosomal_uS4_B"/>
    <property type="match status" value="1"/>
</dbReference>
<dbReference type="PANTHER" id="PTHR11831:SF4">
    <property type="entry name" value="SMALL RIBOSOMAL SUBUNIT PROTEIN US4M"/>
    <property type="match status" value="1"/>
</dbReference>
<dbReference type="CDD" id="cd00165">
    <property type="entry name" value="S4"/>
    <property type="match status" value="1"/>
</dbReference>
<dbReference type="GO" id="GO:0015935">
    <property type="term" value="C:small ribosomal subunit"/>
    <property type="evidence" value="ECO:0007669"/>
    <property type="project" value="InterPro"/>
</dbReference>
<proteinExistence type="inferred from homology"/>
<comment type="function">
    <text evidence="1 10">With S5 and S12 plays an important role in translational accuracy.</text>
</comment>
<dbReference type="SUPFAM" id="SSF55174">
    <property type="entry name" value="Alpha-L RNA-binding motif"/>
    <property type="match status" value="1"/>
</dbReference>
<dbReference type="InterPro" id="IPR022801">
    <property type="entry name" value="Ribosomal_uS4"/>
</dbReference>
<evidence type="ECO:0000256" key="8">
    <source>
        <dbReference type="ARBA" id="ARBA00025813"/>
    </source>
</evidence>
<dbReference type="InterPro" id="IPR005709">
    <property type="entry name" value="Ribosomal_uS4_bac-type"/>
</dbReference>
<keyword evidence="6 10" id="KW-0689">Ribosomal protein</keyword>
<evidence type="ECO:0000256" key="10">
    <source>
        <dbReference type="HAMAP-Rule" id="MF_01306"/>
    </source>
</evidence>
<evidence type="ECO:0000256" key="7">
    <source>
        <dbReference type="ARBA" id="ARBA00023274"/>
    </source>
</evidence>
<dbReference type="Gene3D" id="1.10.1050.10">
    <property type="entry name" value="Ribosomal Protein S4 Delta 41, Chain A, domain 1"/>
    <property type="match status" value="1"/>
</dbReference>
<dbReference type="GO" id="GO:0003735">
    <property type="term" value="F:structural constituent of ribosome"/>
    <property type="evidence" value="ECO:0007669"/>
    <property type="project" value="InterPro"/>
</dbReference>